<organism evidence="1 2">
    <name type="scientific">Haematococcus lacustris</name>
    <name type="common">Green alga</name>
    <name type="synonym">Haematococcus pluvialis</name>
    <dbReference type="NCBI Taxonomy" id="44745"/>
    <lineage>
        <taxon>Eukaryota</taxon>
        <taxon>Viridiplantae</taxon>
        <taxon>Chlorophyta</taxon>
        <taxon>core chlorophytes</taxon>
        <taxon>Chlorophyceae</taxon>
        <taxon>CS clade</taxon>
        <taxon>Chlamydomonadales</taxon>
        <taxon>Haematococcaceae</taxon>
        <taxon>Haematococcus</taxon>
    </lineage>
</organism>
<accession>A0A699YM11</accession>
<comment type="caution">
    <text evidence="1">The sequence shown here is derived from an EMBL/GenBank/DDBJ whole genome shotgun (WGS) entry which is preliminary data.</text>
</comment>
<evidence type="ECO:0000313" key="2">
    <source>
        <dbReference type="Proteomes" id="UP000485058"/>
    </source>
</evidence>
<evidence type="ECO:0000313" key="1">
    <source>
        <dbReference type="EMBL" id="GFH07089.1"/>
    </source>
</evidence>
<protein>
    <submittedName>
        <fullName evidence="1">Uncharacterized protein</fullName>
    </submittedName>
</protein>
<name>A0A699YM11_HAELA</name>
<dbReference type="EMBL" id="BLLF01000073">
    <property type="protein sequence ID" value="GFH07089.1"/>
    <property type="molecule type" value="Genomic_DNA"/>
</dbReference>
<reference evidence="1 2" key="1">
    <citation type="submission" date="2020-02" db="EMBL/GenBank/DDBJ databases">
        <title>Draft genome sequence of Haematococcus lacustris strain NIES-144.</title>
        <authorList>
            <person name="Morimoto D."/>
            <person name="Nakagawa S."/>
            <person name="Yoshida T."/>
            <person name="Sawayama S."/>
        </authorList>
    </citation>
    <scope>NUCLEOTIDE SEQUENCE [LARGE SCALE GENOMIC DNA]</scope>
    <source>
        <strain evidence="1 2">NIES-144</strain>
    </source>
</reference>
<dbReference type="AlphaFoldDB" id="A0A699YM11"/>
<dbReference type="Proteomes" id="UP000485058">
    <property type="component" value="Unassembled WGS sequence"/>
</dbReference>
<keyword evidence="2" id="KW-1185">Reference proteome</keyword>
<sequence length="178" mass="19417">MECGEAAAKGMGQRHTGLGSRSSGGAEAGMACFGKCQMYLSLTAGVCYGAKHDAIVYAELHEAYGDPFQACNWYVAGWRPAVWSVLDKPCPCCIATRSPQSQPRGRCARQECWHRRQEESREEANGCSGEARLASCRAPLVQQVTKVSLRHTREEGRCAQPSYREANICHPAAANVYS</sequence>
<proteinExistence type="predicted"/>
<gene>
    <name evidence="1" type="ORF">HaLaN_01841</name>
</gene>